<dbReference type="PANTHER" id="PTHR18952">
    <property type="entry name" value="CARBONIC ANHYDRASE"/>
    <property type="match status" value="1"/>
</dbReference>
<evidence type="ECO:0000259" key="7">
    <source>
        <dbReference type="PROSITE" id="PS51144"/>
    </source>
</evidence>
<dbReference type="SUPFAM" id="SSF51069">
    <property type="entry name" value="Carbonic anhydrase"/>
    <property type="match status" value="1"/>
</dbReference>
<comment type="catalytic activity">
    <reaction evidence="6">
        <text>hydrogencarbonate + H(+) = CO2 + H2O</text>
        <dbReference type="Rhea" id="RHEA:10748"/>
        <dbReference type="ChEBI" id="CHEBI:15377"/>
        <dbReference type="ChEBI" id="CHEBI:15378"/>
        <dbReference type="ChEBI" id="CHEBI:16526"/>
        <dbReference type="ChEBI" id="CHEBI:17544"/>
        <dbReference type="EC" id="4.2.1.1"/>
    </reaction>
</comment>
<dbReference type="InterPro" id="IPR036398">
    <property type="entry name" value="CA_dom_sf"/>
</dbReference>
<protein>
    <recommendedName>
        <fullName evidence="2">carbonic anhydrase</fullName>
        <ecNumber evidence="2">4.2.1.1</ecNumber>
    </recommendedName>
</protein>
<dbReference type="GO" id="GO:0004089">
    <property type="term" value="F:carbonate dehydratase activity"/>
    <property type="evidence" value="ECO:0007669"/>
    <property type="project" value="UniProtKB-EC"/>
</dbReference>
<dbReference type="EMBL" id="UOFV01000258">
    <property type="protein sequence ID" value="VAX01559.1"/>
    <property type="molecule type" value="Genomic_DNA"/>
</dbReference>
<dbReference type="SMART" id="SM01057">
    <property type="entry name" value="Carb_anhydrase"/>
    <property type="match status" value="1"/>
</dbReference>
<dbReference type="Gene3D" id="3.10.200.10">
    <property type="entry name" value="Alpha carbonic anhydrase"/>
    <property type="match status" value="1"/>
</dbReference>
<dbReference type="PANTHER" id="PTHR18952:SF265">
    <property type="entry name" value="CARBONIC ANHYDRASE"/>
    <property type="match status" value="1"/>
</dbReference>
<evidence type="ECO:0000256" key="2">
    <source>
        <dbReference type="ARBA" id="ARBA00012925"/>
    </source>
</evidence>
<proteinExistence type="inferred from homology"/>
<reference evidence="8" key="1">
    <citation type="submission" date="2018-06" db="EMBL/GenBank/DDBJ databases">
        <authorList>
            <person name="Zhirakovskaya E."/>
        </authorList>
    </citation>
    <scope>NUCLEOTIDE SEQUENCE</scope>
</reference>
<dbReference type="InterPro" id="IPR001148">
    <property type="entry name" value="CA_dom"/>
</dbReference>
<evidence type="ECO:0000256" key="3">
    <source>
        <dbReference type="ARBA" id="ARBA00022723"/>
    </source>
</evidence>
<evidence type="ECO:0000256" key="5">
    <source>
        <dbReference type="ARBA" id="ARBA00023239"/>
    </source>
</evidence>
<dbReference type="GO" id="GO:0008270">
    <property type="term" value="F:zinc ion binding"/>
    <property type="evidence" value="ECO:0007669"/>
    <property type="project" value="InterPro"/>
</dbReference>
<keyword evidence="3" id="KW-0479">Metal-binding</keyword>
<dbReference type="PROSITE" id="PS51144">
    <property type="entry name" value="ALPHA_CA_2"/>
    <property type="match status" value="1"/>
</dbReference>
<comment type="similarity">
    <text evidence="1">Belongs to the alpha-carbonic anhydrase family.</text>
</comment>
<accession>A0A3B1A725</accession>
<keyword evidence="5 8" id="KW-0456">Lyase</keyword>
<dbReference type="InterPro" id="IPR041891">
    <property type="entry name" value="Alpha_CA_prokaryot-like"/>
</dbReference>
<evidence type="ECO:0000256" key="1">
    <source>
        <dbReference type="ARBA" id="ARBA00010718"/>
    </source>
</evidence>
<feature type="domain" description="Alpha-carbonic anhydrase" evidence="7">
    <location>
        <begin position="27"/>
        <end position="249"/>
    </location>
</feature>
<evidence type="ECO:0000256" key="6">
    <source>
        <dbReference type="ARBA" id="ARBA00048348"/>
    </source>
</evidence>
<keyword evidence="4" id="KW-0862">Zinc</keyword>
<name>A0A3B1A725_9ZZZZ</name>
<dbReference type="InterPro" id="IPR023561">
    <property type="entry name" value="Carbonic_anhydrase_a-class"/>
</dbReference>
<dbReference type="CDD" id="cd03124">
    <property type="entry name" value="alpha_CA_prokaryotic_like"/>
    <property type="match status" value="1"/>
</dbReference>
<organism evidence="8">
    <name type="scientific">hydrothermal vent metagenome</name>
    <dbReference type="NCBI Taxonomy" id="652676"/>
    <lineage>
        <taxon>unclassified sequences</taxon>
        <taxon>metagenomes</taxon>
        <taxon>ecological metagenomes</taxon>
    </lineage>
</organism>
<sequence>MTKIVTMATFFAAIIVSVPMTVIADNVPWSYTGPNGPEHWADLSKEFKLCSSGKEQSPINISGAKTANLPAIQFDYKPGSLEIVNNGHTILIKRTKDNTITIGEEQYELLQFHFHSPGENTVDGKASPMEIHLVHKSAKGRVMVLSVFTKIGAKNTVLNTAWNHIPQQSGDRKKVASVNVNAVDLLPTDHSYYSFQGSITIPPCSEGIQWIVLKNPIEVSDEQIKRFSQVIGVNARPVQPVYSRTLYMM</sequence>
<dbReference type="Pfam" id="PF00194">
    <property type="entry name" value="Carb_anhydrase"/>
    <property type="match status" value="1"/>
</dbReference>
<dbReference type="EC" id="4.2.1.1" evidence="2"/>
<dbReference type="AlphaFoldDB" id="A0A3B1A725"/>
<evidence type="ECO:0000313" key="8">
    <source>
        <dbReference type="EMBL" id="VAX01559.1"/>
    </source>
</evidence>
<gene>
    <name evidence="8" type="ORF">MNBD_GAMMA19-109</name>
</gene>
<evidence type="ECO:0000256" key="4">
    <source>
        <dbReference type="ARBA" id="ARBA00022833"/>
    </source>
</evidence>